<feature type="transmembrane region" description="Helical" evidence="8">
    <location>
        <begin position="355"/>
        <end position="378"/>
    </location>
</feature>
<feature type="transmembrane region" description="Helical" evidence="8">
    <location>
        <begin position="91"/>
        <end position="111"/>
    </location>
</feature>
<accession>A0ABN1TYT2</accession>
<dbReference type="Gene3D" id="1.20.1720.10">
    <property type="entry name" value="Multidrug resistance protein D"/>
    <property type="match status" value="1"/>
</dbReference>
<protein>
    <submittedName>
        <fullName evidence="10">MFS transporter</fullName>
    </submittedName>
</protein>
<reference evidence="10 11" key="1">
    <citation type="journal article" date="2019" name="Int. J. Syst. Evol. Microbiol.">
        <title>The Global Catalogue of Microorganisms (GCM) 10K type strain sequencing project: providing services to taxonomists for standard genome sequencing and annotation.</title>
        <authorList>
            <consortium name="The Broad Institute Genomics Platform"/>
            <consortium name="The Broad Institute Genome Sequencing Center for Infectious Disease"/>
            <person name="Wu L."/>
            <person name="Ma J."/>
        </authorList>
    </citation>
    <scope>NUCLEOTIDE SEQUENCE [LARGE SCALE GENOMIC DNA]</scope>
    <source>
        <strain evidence="10 11">JCM 13002</strain>
    </source>
</reference>
<dbReference type="PANTHER" id="PTHR42718:SF46">
    <property type="entry name" value="BLR6921 PROTEIN"/>
    <property type="match status" value="1"/>
</dbReference>
<dbReference type="RefSeq" id="WP_344626668.1">
    <property type="nucleotide sequence ID" value="NZ_BAAALD010000074.1"/>
</dbReference>
<proteinExistence type="predicted"/>
<dbReference type="Pfam" id="PF07690">
    <property type="entry name" value="MFS_1"/>
    <property type="match status" value="1"/>
</dbReference>
<dbReference type="InterPro" id="IPR036259">
    <property type="entry name" value="MFS_trans_sf"/>
</dbReference>
<comment type="subcellular location">
    <subcellularLocation>
        <location evidence="1">Cell membrane</location>
        <topology evidence="1">Multi-pass membrane protein</topology>
    </subcellularLocation>
</comment>
<keyword evidence="11" id="KW-1185">Reference proteome</keyword>
<evidence type="ECO:0000256" key="5">
    <source>
        <dbReference type="ARBA" id="ARBA00022989"/>
    </source>
</evidence>
<evidence type="ECO:0000256" key="7">
    <source>
        <dbReference type="ARBA" id="ARBA00023251"/>
    </source>
</evidence>
<keyword evidence="2" id="KW-0813">Transport</keyword>
<keyword evidence="7" id="KW-0046">Antibiotic resistance</keyword>
<dbReference type="EMBL" id="BAAALD010000074">
    <property type="protein sequence ID" value="GAA1108767.1"/>
    <property type="molecule type" value="Genomic_DNA"/>
</dbReference>
<keyword evidence="4 8" id="KW-0812">Transmembrane</keyword>
<feature type="transmembrane region" description="Helical" evidence="8">
    <location>
        <begin position="262"/>
        <end position="280"/>
    </location>
</feature>
<dbReference type="Proteomes" id="UP001499987">
    <property type="component" value="Unassembled WGS sequence"/>
</dbReference>
<name>A0ABN1TYT2_9ACTN</name>
<keyword evidence="5 8" id="KW-1133">Transmembrane helix</keyword>
<feature type="transmembrane region" description="Helical" evidence="8">
    <location>
        <begin position="117"/>
        <end position="138"/>
    </location>
</feature>
<feature type="transmembrane region" description="Helical" evidence="8">
    <location>
        <begin position="178"/>
        <end position="201"/>
    </location>
</feature>
<feature type="transmembrane region" description="Helical" evidence="8">
    <location>
        <begin position="221"/>
        <end position="242"/>
    </location>
</feature>
<dbReference type="InterPro" id="IPR011701">
    <property type="entry name" value="MFS"/>
</dbReference>
<organism evidence="10 11">
    <name type="scientific">Kitasatospora arboriphila</name>
    <dbReference type="NCBI Taxonomy" id="258052"/>
    <lineage>
        <taxon>Bacteria</taxon>
        <taxon>Bacillati</taxon>
        <taxon>Actinomycetota</taxon>
        <taxon>Actinomycetes</taxon>
        <taxon>Kitasatosporales</taxon>
        <taxon>Streptomycetaceae</taxon>
        <taxon>Kitasatospora</taxon>
    </lineage>
</organism>
<evidence type="ECO:0000256" key="1">
    <source>
        <dbReference type="ARBA" id="ARBA00004651"/>
    </source>
</evidence>
<evidence type="ECO:0000259" key="9">
    <source>
        <dbReference type="PROSITE" id="PS50850"/>
    </source>
</evidence>
<feature type="transmembrane region" description="Helical" evidence="8">
    <location>
        <begin position="150"/>
        <end position="172"/>
    </location>
</feature>
<comment type="caution">
    <text evidence="10">The sequence shown here is derived from an EMBL/GenBank/DDBJ whole genome shotgun (WGS) entry which is preliminary data.</text>
</comment>
<feature type="domain" description="Major facilitator superfamily (MFS) profile" evidence="9">
    <location>
        <begin position="26"/>
        <end position="413"/>
    </location>
</feature>
<sequence length="413" mass="41661">MSDGSPRAAVRAQPPAAAAPRPERRTLLVACVLVFMAQMATTVYLPSLPAVERDLGVSRSLAALSVSLFVVGAAAPVVFWGRAADRYGRRAAVLASLALFTGSSALLAATGSVTVLLVLRAVQGVGAGGAAIIARIFVRDLGGGDALARRLSVLSVAFVSALGGGQFLGGLIGRYADWRAGFAVLAAVGAAGAVGVLTLPLEPGRGRQEQAGMVRIYLGILGVRQFLLPTVAGGLGFATIVLLQEVAPFVTQQHFGLTAGEYGDLGLLFGLAYLAGALLVNRLVATVGSSWLMRLGALVMTGSGLLTVALWLVPGLGTTAALVVFVALYCATTFGQAALFPSSMAVAVSAVTEHGAYAVALCGFLAQSIAGVAATAAVLLHADLAWSAVATGLSAAALLLVGRRGPRPAHPGA</sequence>
<keyword evidence="3" id="KW-1003">Cell membrane</keyword>
<dbReference type="PANTHER" id="PTHR42718">
    <property type="entry name" value="MAJOR FACILITATOR SUPERFAMILY MULTIDRUG TRANSPORTER MFSC"/>
    <property type="match status" value="1"/>
</dbReference>
<gene>
    <name evidence="10" type="ORF">GCM10009663_58140</name>
</gene>
<dbReference type="PROSITE" id="PS50850">
    <property type="entry name" value="MFS"/>
    <property type="match status" value="1"/>
</dbReference>
<keyword evidence="6 8" id="KW-0472">Membrane</keyword>
<evidence type="ECO:0000256" key="2">
    <source>
        <dbReference type="ARBA" id="ARBA00022448"/>
    </source>
</evidence>
<dbReference type="SUPFAM" id="SSF103473">
    <property type="entry name" value="MFS general substrate transporter"/>
    <property type="match status" value="1"/>
</dbReference>
<feature type="transmembrane region" description="Helical" evidence="8">
    <location>
        <begin position="27"/>
        <end position="45"/>
    </location>
</feature>
<evidence type="ECO:0000256" key="4">
    <source>
        <dbReference type="ARBA" id="ARBA00022692"/>
    </source>
</evidence>
<dbReference type="InterPro" id="IPR020846">
    <property type="entry name" value="MFS_dom"/>
</dbReference>
<evidence type="ECO:0000313" key="10">
    <source>
        <dbReference type="EMBL" id="GAA1108767.1"/>
    </source>
</evidence>
<evidence type="ECO:0000256" key="6">
    <source>
        <dbReference type="ARBA" id="ARBA00023136"/>
    </source>
</evidence>
<feature type="transmembrane region" description="Helical" evidence="8">
    <location>
        <begin position="57"/>
        <end position="79"/>
    </location>
</feature>
<evidence type="ECO:0000313" key="11">
    <source>
        <dbReference type="Proteomes" id="UP001499987"/>
    </source>
</evidence>
<feature type="transmembrane region" description="Helical" evidence="8">
    <location>
        <begin position="292"/>
        <end position="313"/>
    </location>
</feature>
<evidence type="ECO:0000256" key="8">
    <source>
        <dbReference type="SAM" id="Phobius"/>
    </source>
</evidence>
<evidence type="ECO:0000256" key="3">
    <source>
        <dbReference type="ARBA" id="ARBA00022475"/>
    </source>
</evidence>
<feature type="transmembrane region" description="Helical" evidence="8">
    <location>
        <begin position="319"/>
        <end position="343"/>
    </location>
</feature>
<feature type="transmembrane region" description="Helical" evidence="8">
    <location>
        <begin position="384"/>
        <end position="401"/>
    </location>
</feature>